<protein>
    <submittedName>
        <fullName evidence="1">Unplaced genomic scaffold scaffold_523, whole genome shotgun sequence</fullName>
    </submittedName>
</protein>
<dbReference type="EMBL" id="KN833738">
    <property type="protein sequence ID" value="KIK22508.1"/>
    <property type="molecule type" value="Genomic_DNA"/>
</dbReference>
<evidence type="ECO:0000313" key="2">
    <source>
        <dbReference type="EMBL" id="KIK22508.1"/>
    </source>
</evidence>
<dbReference type="HOGENOM" id="CLU_1180618_0_0_1"/>
<dbReference type="Proteomes" id="UP000054018">
    <property type="component" value="Unassembled WGS sequence"/>
</dbReference>
<evidence type="ECO:0000313" key="3">
    <source>
        <dbReference type="Proteomes" id="UP000054018"/>
    </source>
</evidence>
<reference evidence="2 3" key="1">
    <citation type="submission" date="2014-04" db="EMBL/GenBank/DDBJ databases">
        <authorList>
            <consortium name="DOE Joint Genome Institute"/>
            <person name="Kuo A."/>
            <person name="Kohler A."/>
            <person name="Costa M.D."/>
            <person name="Nagy L.G."/>
            <person name="Floudas D."/>
            <person name="Copeland A."/>
            <person name="Barry K.W."/>
            <person name="Cichocki N."/>
            <person name="Veneault-Fourrey C."/>
            <person name="LaButti K."/>
            <person name="Lindquist E.A."/>
            <person name="Lipzen A."/>
            <person name="Lundell T."/>
            <person name="Morin E."/>
            <person name="Murat C."/>
            <person name="Sun H."/>
            <person name="Tunlid A."/>
            <person name="Henrissat B."/>
            <person name="Grigoriev I.V."/>
            <person name="Hibbett D.S."/>
            <person name="Martin F."/>
            <person name="Nordberg H.P."/>
            <person name="Cantor M.N."/>
            <person name="Hua S.X."/>
        </authorList>
    </citation>
    <scope>NUCLEOTIDE SEQUENCE [LARGE SCALE GENOMIC DNA]</scope>
    <source>
        <strain evidence="2 3">441</strain>
    </source>
</reference>
<accession>A0A0C9ZRY4</accession>
<gene>
    <name evidence="1" type="ORF">PISMIDRAFT_495188</name>
    <name evidence="2" type="ORF">PISMIDRAFT_497281</name>
</gene>
<dbReference type="EMBL" id="KN834207">
    <property type="protein sequence ID" value="KIK11482.1"/>
    <property type="molecule type" value="Genomic_DNA"/>
</dbReference>
<keyword evidence="3" id="KW-1185">Reference proteome</keyword>
<proteinExistence type="predicted"/>
<sequence length="235" mass="25310">MRDGNLAPSGAERDTISQFLLAQNFGIERETPFRLQARASALLGEAHSITAAYHRDPPISQSADFRSRFTTLDNFIQKFLNSLPHPGTSSRSSGAGGPHTSRQMVLVVNLTALAQISLHRPFASVHAPSSRKCVDGAIRAVEALNGLEDPRIMNPICVVSWGVFFSILHGELRRLRSRSQPGYGSAPIAQGANEASEADVVNALRSLVAFSGSWSGQYPLQMTIRAKLQAAASST</sequence>
<dbReference type="CDD" id="cd12148">
    <property type="entry name" value="fungal_TF_MHR"/>
    <property type="match status" value="1"/>
</dbReference>
<reference evidence="2" key="3">
    <citation type="submission" date="2015-02" db="EMBL/GenBank/DDBJ databases">
        <title>Evolutionary Origins and Diversification of the Mycorrhizal Mutualists.</title>
        <authorList>
            <consortium name="DOE Joint Genome Institute"/>
            <consortium name="Mycorrhizal Genomics Consortium"/>
            <person name="Kohler A."/>
            <person name="Kuo A."/>
            <person name="Nagy L.G."/>
            <person name="Floudas D."/>
            <person name="Copeland A."/>
            <person name="Barry K.W."/>
            <person name="Cichocki N."/>
            <person name="Veneault-Fourrey C."/>
            <person name="LaButti K."/>
            <person name="Lindquist E.A."/>
            <person name="Lipzen A."/>
            <person name="Lundell T."/>
            <person name="Morin E."/>
            <person name="Murat C."/>
            <person name="Riley R."/>
            <person name="Ohm R."/>
            <person name="Sun H."/>
            <person name="Tunlid A."/>
            <person name="Henrissat B."/>
            <person name="Grigoriev I.V."/>
            <person name="Hibbett D.S."/>
            <person name="Martin F."/>
        </authorList>
    </citation>
    <scope>NUCLEOTIDE SEQUENCE</scope>
    <source>
        <strain evidence="2 3">441</strain>
    </source>
</reference>
<name>A0A0C9ZRY4_9AGAM</name>
<evidence type="ECO:0000313" key="1">
    <source>
        <dbReference type="EMBL" id="KIK11482.1"/>
    </source>
</evidence>
<dbReference type="AlphaFoldDB" id="A0A0C9ZRY4"/>
<dbReference type="STRING" id="765257.A0A0C9ZRY4"/>
<reference evidence="3" key="2">
    <citation type="submission" date="2015-01" db="EMBL/GenBank/DDBJ databases">
        <title>Evolutionary Origins and Diversification of the Mycorrhizal Mutualists.</title>
        <authorList>
            <consortium name="DOE Joint Genome Institute"/>
            <consortium name="Mycorrhizal Genomics Consortium"/>
            <person name="Kohler A."/>
            <person name="Kuo A."/>
            <person name="Nagy L.G."/>
            <person name="Floudas D."/>
            <person name="Copeland A."/>
            <person name="Barry K.W."/>
            <person name="Cichocki N."/>
            <person name="Veneault-Fourrey C."/>
            <person name="LaButti K."/>
            <person name="Lindquist E.A."/>
            <person name="Lipzen A."/>
            <person name="Lundell T."/>
            <person name="Morin E."/>
            <person name="Murat C."/>
            <person name="Riley R."/>
            <person name="Ohm R."/>
            <person name="Sun H."/>
            <person name="Tunlid A."/>
            <person name="Henrissat B."/>
            <person name="Grigoriev I.V."/>
            <person name="Hibbett D.S."/>
            <person name="Martin F."/>
        </authorList>
    </citation>
    <scope>NUCLEOTIDE SEQUENCE [LARGE SCALE GENOMIC DNA]</scope>
    <source>
        <strain evidence="3">441</strain>
    </source>
</reference>
<organism evidence="2 3">
    <name type="scientific">Pisolithus microcarpus 441</name>
    <dbReference type="NCBI Taxonomy" id="765257"/>
    <lineage>
        <taxon>Eukaryota</taxon>
        <taxon>Fungi</taxon>
        <taxon>Dikarya</taxon>
        <taxon>Basidiomycota</taxon>
        <taxon>Agaricomycotina</taxon>
        <taxon>Agaricomycetes</taxon>
        <taxon>Agaricomycetidae</taxon>
        <taxon>Boletales</taxon>
        <taxon>Sclerodermatineae</taxon>
        <taxon>Pisolithaceae</taxon>
        <taxon>Pisolithus</taxon>
    </lineage>
</organism>
<dbReference type="OrthoDB" id="2309723at2759"/>